<dbReference type="AlphaFoldDB" id="A0ABD2ZIL3"/>
<dbReference type="EMBL" id="JBJUIK010000009">
    <property type="protein sequence ID" value="KAL3518873.1"/>
    <property type="molecule type" value="Genomic_DNA"/>
</dbReference>
<gene>
    <name evidence="1" type="ORF">ACH5RR_021462</name>
</gene>
<dbReference type="Proteomes" id="UP001630127">
    <property type="component" value="Unassembled WGS sequence"/>
</dbReference>
<sequence length="122" mass="14533">MKKGKTVGPGNIAIEVWKCLGKKGISWLTNLFNKILKSRKMPDQWKKSTLIPIFKNKRDIQNCANYRGIKLMSHTMKLWERVIEKRLRNETKVSNNQFGFMPWRSTTEAIHLLRRLTERYRN</sequence>
<evidence type="ECO:0000313" key="1">
    <source>
        <dbReference type="EMBL" id="KAL3518873.1"/>
    </source>
</evidence>
<name>A0ABD2ZIL3_9GENT</name>
<evidence type="ECO:0000313" key="2">
    <source>
        <dbReference type="Proteomes" id="UP001630127"/>
    </source>
</evidence>
<accession>A0ABD2ZIL3</accession>
<reference evidence="1 2" key="1">
    <citation type="submission" date="2024-11" db="EMBL/GenBank/DDBJ databases">
        <title>A near-complete genome assembly of Cinchona calisaya.</title>
        <authorList>
            <person name="Lian D.C."/>
            <person name="Zhao X.W."/>
            <person name="Wei L."/>
        </authorList>
    </citation>
    <scope>NUCLEOTIDE SEQUENCE [LARGE SCALE GENOMIC DNA]</scope>
    <source>
        <tissue evidence="1">Nenye</tissue>
    </source>
</reference>
<comment type="caution">
    <text evidence="1">The sequence shown here is derived from an EMBL/GenBank/DDBJ whole genome shotgun (WGS) entry which is preliminary data.</text>
</comment>
<proteinExistence type="predicted"/>
<dbReference type="PANTHER" id="PTHR19446">
    <property type="entry name" value="REVERSE TRANSCRIPTASES"/>
    <property type="match status" value="1"/>
</dbReference>
<evidence type="ECO:0008006" key="3">
    <source>
        <dbReference type="Google" id="ProtNLM"/>
    </source>
</evidence>
<protein>
    <recommendedName>
        <fullName evidence="3">Reverse transcriptase domain-containing protein</fullName>
    </recommendedName>
</protein>
<keyword evidence="2" id="KW-1185">Reference proteome</keyword>
<organism evidence="1 2">
    <name type="scientific">Cinchona calisaya</name>
    <dbReference type="NCBI Taxonomy" id="153742"/>
    <lineage>
        <taxon>Eukaryota</taxon>
        <taxon>Viridiplantae</taxon>
        <taxon>Streptophyta</taxon>
        <taxon>Embryophyta</taxon>
        <taxon>Tracheophyta</taxon>
        <taxon>Spermatophyta</taxon>
        <taxon>Magnoliopsida</taxon>
        <taxon>eudicotyledons</taxon>
        <taxon>Gunneridae</taxon>
        <taxon>Pentapetalae</taxon>
        <taxon>asterids</taxon>
        <taxon>lamiids</taxon>
        <taxon>Gentianales</taxon>
        <taxon>Rubiaceae</taxon>
        <taxon>Cinchonoideae</taxon>
        <taxon>Cinchoneae</taxon>
        <taxon>Cinchona</taxon>
    </lineage>
</organism>